<gene>
    <name evidence="1" type="ORF">WICANDRAFT_80305</name>
</gene>
<dbReference type="AlphaFoldDB" id="A0A1E3NYB2"/>
<evidence type="ECO:0000313" key="1">
    <source>
        <dbReference type="EMBL" id="ODQ58148.1"/>
    </source>
</evidence>
<sequence length="567" mass="66266">MNKEIQLLLLDEVTTNNEKMNQIYELLKISSEIIEQFEEQGLEHDNLLIIHYRNAREILKILDRSDYLEFYIKLLEFGCSTASSNSINEIRHALSHGEPHEQEVFEFAAIFTHADKETVDFLKRKMLTFYSFDMIKQIVVKYIQKGEPEKVEFYMEYLLTKYALDKDKLGHHDQKILTSKLYEVLTYHAVRLKNYESAIGLLETVKNNGIEISPKLLHILATSFRQKKMFDAVLVVLRKAAEMMEYQNVGNFYKNMIIGELLITLRAKFPDNPKVLISQFISIFPGSEIMLNQLGLLSLIYNGTVDEIGNLNNNLPVSKSEVSDFIKITDGYPTIENMTELYITVLNHIGLHKHKYSSEFVFNELFNKFKDYVVQVQEANIPNHPFSKDKMDEGIVNVFVRRTIEDLKNPSLATAFLKSFLQTCDFRRFDGRAASMILYFNRDNAEHYELDELITIMGKLHAPLGFYAITAMILRNDKRMNYEEAYEWYKKLLTLGKSITHFDLIQVIKKHGWELPEDFDHSLLKLQYMNLQDRREIEFEQDNDEVVINDPEFVQNLSATLDEVVTK</sequence>
<organism evidence="1 2">
    <name type="scientific">Wickerhamomyces anomalus (strain ATCC 58044 / CBS 1984 / NCYC 433 / NRRL Y-366-8)</name>
    <name type="common">Yeast</name>
    <name type="synonym">Hansenula anomala</name>
    <dbReference type="NCBI Taxonomy" id="683960"/>
    <lineage>
        <taxon>Eukaryota</taxon>
        <taxon>Fungi</taxon>
        <taxon>Dikarya</taxon>
        <taxon>Ascomycota</taxon>
        <taxon>Saccharomycotina</taxon>
        <taxon>Saccharomycetes</taxon>
        <taxon>Phaffomycetales</taxon>
        <taxon>Wickerhamomycetaceae</taxon>
        <taxon>Wickerhamomyces</taxon>
    </lineage>
</organism>
<dbReference type="Proteomes" id="UP000094112">
    <property type="component" value="Unassembled WGS sequence"/>
</dbReference>
<proteinExistence type="predicted"/>
<protein>
    <recommendedName>
        <fullName evidence="3">Pentacotripeptide-repeat region of PRORP domain-containing protein</fullName>
    </recommendedName>
</protein>
<keyword evidence="2" id="KW-1185">Reference proteome</keyword>
<dbReference type="GeneID" id="30202281"/>
<dbReference type="EMBL" id="KV454212">
    <property type="protein sequence ID" value="ODQ58148.1"/>
    <property type="molecule type" value="Genomic_DNA"/>
</dbReference>
<name>A0A1E3NYB2_WICAA</name>
<dbReference type="RefSeq" id="XP_019037355.1">
    <property type="nucleotide sequence ID" value="XM_019185035.1"/>
</dbReference>
<reference evidence="1 2" key="1">
    <citation type="journal article" date="2016" name="Proc. Natl. Acad. Sci. U.S.A.">
        <title>Comparative genomics of biotechnologically important yeasts.</title>
        <authorList>
            <person name="Riley R."/>
            <person name="Haridas S."/>
            <person name="Wolfe K.H."/>
            <person name="Lopes M.R."/>
            <person name="Hittinger C.T."/>
            <person name="Goeker M."/>
            <person name="Salamov A.A."/>
            <person name="Wisecaver J.H."/>
            <person name="Long T.M."/>
            <person name="Calvey C.H."/>
            <person name="Aerts A.L."/>
            <person name="Barry K.W."/>
            <person name="Choi C."/>
            <person name="Clum A."/>
            <person name="Coughlan A.Y."/>
            <person name="Deshpande S."/>
            <person name="Douglass A.P."/>
            <person name="Hanson S.J."/>
            <person name="Klenk H.-P."/>
            <person name="LaButti K.M."/>
            <person name="Lapidus A."/>
            <person name="Lindquist E.A."/>
            <person name="Lipzen A.M."/>
            <person name="Meier-Kolthoff J.P."/>
            <person name="Ohm R.A."/>
            <person name="Otillar R.P."/>
            <person name="Pangilinan J.L."/>
            <person name="Peng Y."/>
            <person name="Rokas A."/>
            <person name="Rosa C.A."/>
            <person name="Scheuner C."/>
            <person name="Sibirny A.A."/>
            <person name="Slot J.C."/>
            <person name="Stielow J.B."/>
            <person name="Sun H."/>
            <person name="Kurtzman C.P."/>
            <person name="Blackwell M."/>
            <person name="Grigoriev I.V."/>
            <person name="Jeffries T.W."/>
        </authorList>
    </citation>
    <scope>NUCLEOTIDE SEQUENCE [LARGE SCALE GENOMIC DNA]</scope>
    <source>
        <strain evidence="2">ATCC 58044 / CBS 1984 / NCYC 433 / NRRL Y-366-8</strain>
    </source>
</reference>
<evidence type="ECO:0000313" key="2">
    <source>
        <dbReference type="Proteomes" id="UP000094112"/>
    </source>
</evidence>
<dbReference type="OrthoDB" id="4064138at2759"/>
<accession>A0A1E3NYB2</accession>
<evidence type="ECO:0008006" key="3">
    <source>
        <dbReference type="Google" id="ProtNLM"/>
    </source>
</evidence>